<dbReference type="PANTHER" id="PTHR31656">
    <property type="entry name" value="ROOT CAP DOMAIN-CONTAINING PROTEIN"/>
    <property type="match status" value="1"/>
</dbReference>
<evidence type="ECO:0000313" key="1">
    <source>
        <dbReference type="EMBL" id="EOA34070.1"/>
    </source>
</evidence>
<name>R0I7M6_9BRAS</name>
<keyword evidence="2" id="KW-1185">Reference proteome</keyword>
<dbReference type="eggNOG" id="ENOG502QR90">
    <property type="taxonomic scope" value="Eukaryota"/>
</dbReference>
<dbReference type="InterPro" id="IPR009646">
    <property type="entry name" value="Root_cap"/>
</dbReference>
<protein>
    <submittedName>
        <fullName evidence="1">Uncharacterized protein</fullName>
    </submittedName>
</protein>
<accession>R0I7M6</accession>
<dbReference type="Proteomes" id="UP000029121">
    <property type="component" value="Unassembled WGS sequence"/>
</dbReference>
<organism evidence="1 2">
    <name type="scientific">Capsella rubella</name>
    <dbReference type="NCBI Taxonomy" id="81985"/>
    <lineage>
        <taxon>Eukaryota</taxon>
        <taxon>Viridiplantae</taxon>
        <taxon>Streptophyta</taxon>
        <taxon>Embryophyta</taxon>
        <taxon>Tracheophyta</taxon>
        <taxon>Spermatophyta</taxon>
        <taxon>Magnoliopsida</taxon>
        <taxon>eudicotyledons</taxon>
        <taxon>Gunneridae</taxon>
        <taxon>Pentapetalae</taxon>
        <taxon>rosids</taxon>
        <taxon>malvids</taxon>
        <taxon>Brassicales</taxon>
        <taxon>Brassicaceae</taxon>
        <taxon>Camelineae</taxon>
        <taxon>Capsella</taxon>
    </lineage>
</organism>
<reference evidence="2" key="1">
    <citation type="journal article" date="2013" name="Nat. Genet.">
        <title>The Capsella rubella genome and the genomic consequences of rapid mating system evolution.</title>
        <authorList>
            <person name="Slotte T."/>
            <person name="Hazzouri K.M."/>
            <person name="Agren J.A."/>
            <person name="Koenig D."/>
            <person name="Maumus F."/>
            <person name="Guo Y.L."/>
            <person name="Steige K."/>
            <person name="Platts A.E."/>
            <person name="Escobar J.S."/>
            <person name="Newman L.K."/>
            <person name="Wang W."/>
            <person name="Mandakova T."/>
            <person name="Vello E."/>
            <person name="Smith L.M."/>
            <person name="Henz S.R."/>
            <person name="Steffen J."/>
            <person name="Takuno S."/>
            <person name="Brandvain Y."/>
            <person name="Coop G."/>
            <person name="Andolfatto P."/>
            <person name="Hu T.T."/>
            <person name="Blanchette M."/>
            <person name="Clark R.M."/>
            <person name="Quesneville H."/>
            <person name="Nordborg M."/>
            <person name="Gaut B.S."/>
            <person name="Lysak M.A."/>
            <person name="Jenkins J."/>
            <person name="Grimwood J."/>
            <person name="Chapman J."/>
            <person name="Prochnik S."/>
            <person name="Shu S."/>
            <person name="Rokhsar D."/>
            <person name="Schmutz J."/>
            <person name="Weigel D."/>
            <person name="Wright S.I."/>
        </authorList>
    </citation>
    <scope>NUCLEOTIDE SEQUENCE [LARGE SCALE GENOMIC DNA]</scope>
    <source>
        <strain evidence="2">cv. Monte Gargano</strain>
    </source>
</reference>
<dbReference type="Pfam" id="PF06830">
    <property type="entry name" value="Root_cap"/>
    <property type="match status" value="1"/>
</dbReference>
<dbReference type="EMBL" id="KB870806">
    <property type="protein sequence ID" value="EOA34070.1"/>
    <property type="molecule type" value="Genomic_DNA"/>
</dbReference>
<proteinExistence type="predicted"/>
<dbReference type="STRING" id="81985.R0I7M6"/>
<evidence type="ECO:0000313" key="2">
    <source>
        <dbReference type="Proteomes" id="UP000029121"/>
    </source>
</evidence>
<sequence length="262" mass="29548">MFSFYVTNIKPNCNGKGSACLDPRFIGGDEVVYYFHGKRDENFALISDVDFQVNACFIGLRPSGRSRDFTWIQSLGLIFGHNIKTFSLEVTKAAKWDDQVDHLGLSFEGKEISLAKGDAFVWSSSRDDIKIERISEINSVLVTLQDIAEIWVNVVPVTKEDDIIHRYGRPKDDCFAPLEVQFRFLKLSKNVEGVLGRTYRKHFKNPAKQGVAARPGLRPIFMIQCGLISLDKVEPLLLNQSTGGSSSGVGIFCRKQRQYFIN</sequence>
<gene>
    <name evidence="1" type="ORF">CARUB_v10021569mg</name>
</gene>
<dbReference type="AlphaFoldDB" id="R0I7M6"/>